<sequence>MSAPEDLLNGQDPDYVSATSNDPAQQKIYEENARNTTAKKITAIIEKEFSLEIDLKEKEILQIQDRLQKALKIFHLLRYIIITNFYNRKQCQISQAVETKQTRIHPAIKTLLGKSPKFVGYTDLAVPSTSTDPRFLYDDKSFTSDASTALNNILKIEEDANKSNNALQGKKRKMLAEEFQPRKIPRYVPPKSSLPEKSPSRGNSHKVRKRIVVGNISKWIPPDWREDASSHKWTMYVRGDKDEKANISAFVSKVRFFLHPSYHPNDIVEVTSYPFHLSRRGWGEFPLRVQLHFKNTLNKPMDIIHHLKLDRTYTGLQTLGSETLVDVWIHTAESHNSEQNNNRESSINDTFVKIELNDSSESIDKQSEKFRDMSRLNIFNEIQVKKEISDLEVHEQFNNSPSDFMLIKNSERIKTKSNDTLNTYISNDKHREAICHIKHDHNYFCKQYFNSRHFTVREGNMTVEHFPENDNKTSINSTVENNKRITSDIMVSTHRINGDIQSSSNYQSLASSTININDSQVTSINAAFQENNNRKDLLSDTDKSLQNSKSDTFRILGTSSTNDTVTAINGFRKSFSNSLDCFNNLQKTANSSETCNLHLKPLQISIPPNIIASSSKHILLLKDEKSVPVDFTNIPSKSRENLRMFVDSVKVSVPSVAKLNVPISQGVSILKKLPNIKANAQQKDTVNNNKKKTALLKLKDSNSLLLNVNENVPILKIVDSHDSQYNYSIAEAIGGIPSIGKQEFVSCAKSEDKTIVQRTKITLGKDKFKIQSKKGLYEAVLQSIDTANIADVEALIRFIIRRLPIVTQDVRDPDYRRLHPYACYSKEEYLSYNVGKQRAIEWYRAKMIRSFLQMKLILSDQLWSIKEIMLWARLHGYTPSQSVFSVQETAGTSDTKKLPDTMTATMIVPTYTEPITLQKWLQTCQQEPNRQSDNYINDEEIDVESIKECPRRITIDRRKNGSNKNSNYSTDSTLIPIELDENLLPFHNFVCDTAQEIGIKIEPEEIIPGVLYCAASRVIMQVVECFVEDLTRSSLARAWERNNGNECPKLITLNDVRNALANREEFDIFTNEGLGSRQELNTETTNL</sequence>
<dbReference type="Pfam" id="PF03366">
    <property type="entry name" value="YEATS"/>
    <property type="match status" value="1"/>
</dbReference>
<feature type="region of interest" description="Disordered" evidence="3">
    <location>
        <begin position="1"/>
        <end position="21"/>
    </location>
</feature>
<keyword evidence="1 2" id="KW-0539">Nucleus</keyword>
<proteinExistence type="predicted"/>
<dbReference type="InterPro" id="IPR005033">
    <property type="entry name" value="YEATS"/>
</dbReference>
<dbReference type="AlphaFoldDB" id="A0A836JYY0"/>
<feature type="domain" description="YEATS" evidence="4">
    <location>
        <begin position="201"/>
        <end position="370"/>
    </location>
</feature>
<dbReference type="PANTHER" id="PTHR23195">
    <property type="entry name" value="YEATS DOMAIN"/>
    <property type="match status" value="1"/>
</dbReference>
<dbReference type="CDD" id="cd16907">
    <property type="entry name" value="YEATS_YEATS2_like"/>
    <property type="match status" value="1"/>
</dbReference>
<evidence type="ECO:0000256" key="1">
    <source>
        <dbReference type="ARBA" id="ARBA00023242"/>
    </source>
</evidence>
<dbReference type="GO" id="GO:0005634">
    <property type="term" value="C:nucleus"/>
    <property type="evidence" value="ECO:0007669"/>
    <property type="project" value="UniProtKB-SubCell"/>
</dbReference>
<dbReference type="EMBL" id="JAANIB010005291">
    <property type="protein sequence ID" value="KAG5332661.1"/>
    <property type="molecule type" value="Genomic_DNA"/>
</dbReference>
<dbReference type="Proteomes" id="UP000670152">
    <property type="component" value="Unassembled WGS sequence"/>
</dbReference>
<evidence type="ECO:0000313" key="6">
    <source>
        <dbReference type="Proteomes" id="UP000670152"/>
    </source>
</evidence>
<accession>A0A836JYY0</accession>
<dbReference type="InterPro" id="IPR055129">
    <property type="entry name" value="YEATS_dom"/>
</dbReference>
<dbReference type="PROSITE" id="PS51037">
    <property type="entry name" value="YEATS"/>
    <property type="match status" value="1"/>
</dbReference>
<dbReference type="InterPro" id="IPR055127">
    <property type="entry name" value="YEATS2_3HBD"/>
</dbReference>
<dbReference type="InterPro" id="IPR038704">
    <property type="entry name" value="YEAST_sf"/>
</dbReference>
<evidence type="ECO:0000313" key="5">
    <source>
        <dbReference type="EMBL" id="KAG5332661.1"/>
    </source>
</evidence>
<comment type="caution">
    <text evidence="5">The sequence shown here is derived from an EMBL/GenBank/DDBJ whole genome shotgun (WGS) entry which is preliminary data.</text>
</comment>
<feature type="non-terminal residue" evidence="5">
    <location>
        <position position="1087"/>
    </location>
</feature>
<reference evidence="5 6" key="1">
    <citation type="submission" date="2020-02" db="EMBL/GenBank/DDBJ databases">
        <title>Relaxed selection underlies rapid genomic changes in the transitions from sociality to social parasitism in ants.</title>
        <authorList>
            <person name="Bi X."/>
        </authorList>
    </citation>
    <scope>NUCLEOTIDE SEQUENCE [LARGE SCALE GENOMIC DNA]</scope>
    <source>
        <strain evidence="5">BGI-DK2014b</strain>
        <tissue evidence="5">Whole body</tissue>
    </source>
</reference>
<protein>
    <submittedName>
        <fullName evidence="5">YETS2 protein</fullName>
    </submittedName>
</protein>
<evidence type="ECO:0000256" key="2">
    <source>
        <dbReference type="PROSITE-ProRule" id="PRU00376"/>
    </source>
</evidence>
<comment type="subcellular location">
    <subcellularLocation>
        <location evidence="2">Nucleus</location>
    </subcellularLocation>
</comment>
<dbReference type="GO" id="GO:0006355">
    <property type="term" value="P:regulation of DNA-templated transcription"/>
    <property type="evidence" value="ECO:0007669"/>
    <property type="project" value="InterPro"/>
</dbReference>
<evidence type="ECO:0000256" key="3">
    <source>
        <dbReference type="SAM" id="MobiDB-lite"/>
    </source>
</evidence>
<evidence type="ECO:0000259" key="4">
    <source>
        <dbReference type="PROSITE" id="PS51037"/>
    </source>
</evidence>
<name>A0A836JYY0_9HYME</name>
<feature type="region of interest" description="Disordered" evidence="3">
    <location>
        <begin position="185"/>
        <end position="206"/>
    </location>
</feature>
<dbReference type="Gene3D" id="2.60.40.1970">
    <property type="entry name" value="YEATS domain"/>
    <property type="match status" value="1"/>
</dbReference>
<keyword evidence="6" id="KW-1185">Reference proteome</keyword>
<gene>
    <name evidence="5" type="primary">Yeats2</name>
    <name evidence="5" type="ORF">G6Z77_0002703</name>
</gene>
<dbReference type="Pfam" id="PF22951">
    <property type="entry name" value="3HBD"/>
    <property type="match status" value="1"/>
</dbReference>
<organism evidence="5 6">
    <name type="scientific">Acromyrmex heyeri</name>
    <dbReference type="NCBI Taxonomy" id="230685"/>
    <lineage>
        <taxon>Eukaryota</taxon>
        <taxon>Metazoa</taxon>
        <taxon>Ecdysozoa</taxon>
        <taxon>Arthropoda</taxon>
        <taxon>Hexapoda</taxon>
        <taxon>Insecta</taxon>
        <taxon>Pterygota</taxon>
        <taxon>Neoptera</taxon>
        <taxon>Endopterygota</taxon>
        <taxon>Hymenoptera</taxon>
        <taxon>Apocrita</taxon>
        <taxon>Aculeata</taxon>
        <taxon>Formicoidea</taxon>
        <taxon>Formicidae</taxon>
        <taxon>Myrmicinae</taxon>
        <taxon>Acromyrmex</taxon>
    </lineage>
</organism>
<dbReference type="OrthoDB" id="1741717at2759"/>
<feature type="non-terminal residue" evidence="5">
    <location>
        <position position="1"/>
    </location>
</feature>